<dbReference type="PRINTS" id="PR01576">
    <property type="entry name" value="PDEFORMYLASE"/>
</dbReference>
<dbReference type="EC" id="3.5.1.88" evidence="6"/>
<dbReference type="HAMAP" id="MF_00163">
    <property type="entry name" value="Pep_deformylase"/>
    <property type="match status" value="1"/>
</dbReference>
<reference evidence="7 8" key="1">
    <citation type="submission" date="2020-02" db="EMBL/GenBank/DDBJ databases">
        <authorList>
            <person name="Li X.-J."/>
            <person name="Feng X.-M."/>
        </authorList>
    </citation>
    <scope>NUCLEOTIDE SEQUENCE [LARGE SCALE GENOMIC DNA]</scope>
    <source>
        <strain evidence="7 8">CGMCC 4.7225</strain>
    </source>
</reference>
<comment type="similarity">
    <text evidence="1 6">Belongs to the polypeptide deformylase family.</text>
</comment>
<comment type="caution">
    <text evidence="7">The sequence shown here is derived from an EMBL/GenBank/DDBJ whole genome shotgun (WGS) entry which is preliminary data.</text>
</comment>
<name>A0A6N9YGX7_9ACTN</name>
<keyword evidence="8" id="KW-1185">Reference proteome</keyword>
<evidence type="ECO:0000256" key="4">
    <source>
        <dbReference type="ARBA" id="ARBA00022917"/>
    </source>
</evidence>
<comment type="cofactor">
    <cofactor evidence="6">
        <name>Fe(2+)</name>
        <dbReference type="ChEBI" id="CHEBI:29033"/>
    </cofactor>
    <text evidence="6">Binds 1 Fe(2+) ion.</text>
</comment>
<dbReference type="GO" id="GO:0046872">
    <property type="term" value="F:metal ion binding"/>
    <property type="evidence" value="ECO:0007669"/>
    <property type="project" value="UniProtKB-KW"/>
</dbReference>
<dbReference type="RefSeq" id="WP_163815788.1">
    <property type="nucleotide sequence ID" value="NZ_JAAGOB010000001.1"/>
</dbReference>
<evidence type="ECO:0000256" key="3">
    <source>
        <dbReference type="ARBA" id="ARBA00022801"/>
    </source>
</evidence>
<evidence type="ECO:0000256" key="1">
    <source>
        <dbReference type="ARBA" id="ARBA00010759"/>
    </source>
</evidence>
<dbReference type="GO" id="GO:0042586">
    <property type="term" value="F:peptide deformylase activity"/>
    <property type="evidence" value="ECO:0007669"/>
    <property type="project" value="UniProtKB-UniRule"/>
</dbReference>
<dbReference type="EMBL" id="JAAGOB010000001">
    <property type="protein sequence ID" value="NED94253.1"/>
    <property type="molecule type" value="Genomic_DNA"/>
</dbReference>
<keyword evidence="5 6" id="KW-0408">Iron</keyword>
<evidence type="ECO:0000313" key="8">
    <source>
        <dbReference type="Proteomes" id="UP000469185"/>
    </source>
</evidence>
<feature type="binding site" evidence="6">
    <location>
        <position position="134"/>
    </location>
    <ligand>
        <name>Fe cation</name>
        <dbReference type="ChEBI" id="CHEBI:24875"/>
    </ligand>
</feature>
<comment type="catalytic activity">
    <reaction evidence="6">
        <text>N-terminal N-formyl-L-methionyl-[peptide] + H2O = N-terminal L-methionyl-[peptide] + formate</text>
        <dbReference type="Rhea" id="RHEA:24420"/>
        <dbReference type="Rhea" id="RHEA-COMP:10639"/>
        <dbReference type="Rhea" id="RHEA-COMP:10640"/>
        <dbReference type="ChEBI" id="CHEBI:15377"/>
        <dbReference type="ChEBI" id="CHEBI:15740"/>
        <dbReference type="ChEBI" id="CHEBI:49298"/>
        <dbReference type="ChEBI" id="CHEBI:64731"/>
        <dbReference type="EC" id="3.5.1.88"/>
    </reaction>
</comment>
<dbReference type="Gene3D" id="3.90.45.10">
    <property type="entry name" value="Peptide deformylase"/>
    <property type="match status" value="1"/>
</dbReference>
<gene>
    <name evidence="6" type="primary">def</name>
    <name evidence="7" type="ORF">G1H11_02905</name>
</gene>
<keyword evidence="4 6" id="KW-0648">Protein biosynthesis</keyword>
<dbReference type="NCBIfam" id="NF001159">
    <property type="entry name" value="PRK00150.1-3"/>
    <property type="match status" value="1"/>
</dbReference>
<evidence type="ECO:0000256" key="6">
    <source>
        <dbReference type="HAMAP-Rule" id="MF_00163"/>
    </source>
</evidence>
<dbReference type="GO" id="GO:0006412">
    <property type="term" value="P:translation"/>
    <property type="evidence" value="ECO:0007669"/>
    <property type="project" value="UniProtKB-UniRule"/>
</dbReference>
<keyword evidence="3 6" id="KW-0378">Hydrolase</keyword>
<accession>A0A6N9YGX7</accession>
<proteinExistence type="inferred from homology"/>
<dbReference type="InterPro" id="IPR023635">
    <property type="entry name" value="Peptide_deformylase"/>
</dbReference>
<feature type="active site" evidence="6">
    <location>
        <position position="131"/>
    </location>
</feature>
<dbReference type="Pfam" id="PF01327">
    <property type="entry name" value="Pep_deformylase"/>
    <property type="match status" value="1"/>
</dbReference>
<keyword evidence="2 6" id="KW-0479">Metal-binding</keyword>
<dbReference type="PANTHER" id="PTHR10458:SF2">
    <property type="entry name" value="PEPTIDE DEFORMYLASE, MITOCHONDRIAL"/>
    <property type="match status" value="1"/>
</dbReference>
<evidence type="ECO:0000313" key="7">
    <source>
        <dbReference type="EMBL" id="NED94253.1"/>
    </source>
</evidence>
<dbReference type="Proteomes" id="UP000469185">
    <property type="component" value="Unassembled WGS sequence"/>
</dbReference>
<feature type="binding site" evidence="6">
    <location>
        <position position="88"/>
    </location>
    <ligand>
        <name>Fe cation</name>
        <dbReference type="ChEBI" id="CHEBI:24875"/>
    </ligand>
</feature>
<evidence type="ECO:0000256" key="2">
    <source>
        <dbReference type="ARBA" id="ARBA00022723"/>
    </source>
</evidence>
<dbReference type="InterPro" id="IPR036821">
    <property type="entry name" value="Peptide_deformylase_sf"/>
</dbReference>
<dbReference type="PIRSF" id="PIRSF004749">
    <property type="entry name" value="Pep_def"/>
    <property type="match status" value="1"/>
</dbReference>
<dbReference type="CDD" id="cd00487">
    <property type="entry name" value="Pep_deformylase"/>
    <property type="match status" value="1"/>
</dbReference>
<comment type="function">
    <text evidence="6">Removes the formyl group from the N-terminal Met of newly synthesized proteins. Requires at least a dipeptide for an efficient rate of reaction. N-terminal L-methionine is a prerequisite for activity but the enzyme has broad specificity at other positions.</text>
</comment>
<organism evidence="7 8">
    <name type="scientific">Phytoactinopolyspora alkaliphila</name>
    <dbReference type="NCBI Taxonomy" id="1783498"/>
    <lineage>
        <taxon>Bacteria</taxon>
        <taxon>Bacillati</taxon>
        <taxon>Actinomycetota</taxon>
        <taxon>Actinomycetes</taxon>
        <taxon>Jiangellales</taxon>
        <taxon>Jiangellaceae</taxon>
        <taxon>Phytoactinopolyspora</taxon>
    </lineage>
</organism>
<dbReference type="PANTHER" id="PTHR10458">
    <property type="entry name" value="PEPTIDE DEFORMYLASE"/>
    <property type="match status" value="1"/>
</dbReference>
<dbReference type="SUPFAM" id="SSF56420">
    <property type="entry name" value="Peptide deformylase"/>
    <property type="match status" value="1"/>
</dbReference>
<dbReference type="AlphaFoldDB" id="A0A6N9YGX7"/>
<protein>
    <recommendedName>
        <fullName evidence="6">Peptide deformylase</fullName>
        <shortName evidence="6">PDF</shortName>
        <ecNumber evidence="6">3.5.1.88</ecNumber>
    </recommendedName>
    <alternativeName>
        <fullName evidence="6">Polypeptide deformylase</fullName>
    </alternativeName>
</protein>
<sequence>MTVRDIRLYGDPVLRTVAAEVTDFGEFSHTLAQDLLDTLDRPGRAGVAAPQIGISARAFSYGVDGQRGVVFNPELVETTGDQAGDEGCLSVPGLWFFTRRSAYAAVEGMNADGEPVRVEGEGELARCLQHEVDHLNGIVYIQRLEADIRRGAMKQIRRSAWFGD</sequence>
<evidence type="ECO:0000256" key="5">
    <source>
        <dbReference type="ARBA" id="ARBA00023004"/>
    </source>
</evidence>
<feature type="binding site" evidence="6">
    <location>
        <position position="130"/>
    </location>
    <ligand>
        <name>Fe cation</name>
        <dbReference type="ChEBI" id="CHEBI:24875"/>
    </ligand>
</feature>